<dbReference type="Pfam" id="PF01397">
    <property type="entry name" value="Terpene_synth"/>
    <property type="match status" value="1"/>
</dbReference>
<dbReference type="Pfam" id="PF03936">
    <property type="entry name" value="Terpene_synth_C"/>
    <property type="match status" value="1"/>
</dbReference>
<dbReference type="GO" id="GO:0010333">
    <property type="term" value="F:terpene synthase activity"/>
    <property type="evidence" value="ECO:0000318"/>
    <property type="project" value="GO_Central"/>
</dbReference>
<dbReference type="InterPro" id="IPR036965">
    <property type="entry name" value="Terpene_synth_N_sf"/>
</dbReference>
<keyword evidence="8" id="KW-1185">Reference proteome</keyword>
<evidence type="ECO:0000256" key="3">
    <source>
        <dbReference type="ARBA" id="ARBA00022723"/>
    </source>
</evidence>
<name>A0A0Q3I8H6_BRADI</name>
<reference evidence="6" key="2">
    <citation type="submission" date="2017-06" db="EMBL/GenBank/DDBJ databases">
        <title>WGS assembly of Brachypodium distachyon.</title>
        <authorList>
            <consortium name="The International Brachypodium Initiative"/>
            <person name="Lucas S."/>
            <person name="Harmon-Smith M."/>
            <person name="Lail K."/>
            <person name="Tice H."/>
            <person name="Grimwood J."/>
            <person name="Bruce D."/>
            <person name="Barry K."/>
            <person name="Shu S."/>
            <person name="Lindquist E."/>
            <person name="Wang M."/>
            <person name="Pitluck S."/>
            <person name="Vogel J.P."/>
            <person name="Garvin D.F."/>
            <person name="Mockler T.C."/>
            <person name="Schmutz J."/>
            <person name="Rokhsar D."/>
            <person name="Bevan M.W."/>
        </authorList>
    </citation>
    <scope>NUCLEOTIDE SEQUENCE</scope>
    <source>
        <strain evidence="6">Bd21</strain>
    </source>
</reference>
<protein>
    <recommendedName>
        <fullName evidence="9">Terpene synthase</fullName>
    </recommendedName>
</protein>
<dbReference type="InterPro" id="IPR034741">
    <property type="entry name" value="Terpene_cyclase-like_1_C"/>
</dbReference>
<dbReference type="InterPro" id="IPR008930">
    <property type="entry name" value="Terpenoid_cyclase/PrenylTrfase"/>
</dbReference>
<dbReference type="STRING" id="15368.A0A0Q3I8H6"/>
<dbReference type="InterPro" id="IPR008949">
    <property type="entry name" value="Isoprenoid_synthase_dom_sf"/>
</dbReference>
<dbReference type="PANTHER" id="PTHR31225:SF92">
    <property type="entry name" value="OS04G0345400 PROTEIN"/>
    <property type="match status" value="1"/>
</dbReference>
<evidence type="ECO:0008006" key="9">
    <source>
        <dbReference type="Google" id="ProtNLM"/>
    </source>
</evidence>
<proteinExistence type="predicted"/>
<dbReference type="GO" id="GO:0016102">
    <property type="term" value="P:diterpenoid biosynthetic process"/>
    <property type="evidence" value="ECO:0007669"/>
    <property type="project" value="InterPro"/>
</dbReference>
<dbReference type="AlphaFoldDB" id="A0A0Q3I8H6"/>
<evidence type="ECO:0000313" key="8">
    <source>
        <dbReference type="Proteomes" id="UP000008810"/>
    </source>
</evidence>
<evidence type="ECO:0000313" key="7">
    <source>
        <dbReference type="EnsemblPlants" id="KQK02091"/>
    </source>
</evidence>
<organism evidence="6">
    <name type="scientific">Brachypodium distachyon</name>
    <name type="common">Purple false brome</name>
    <name type="synonym">Trachynia distachya</name>
    <dbReference type="NCBI Taxonomy" id="15368"/>
    <lineage>
        <taxon>Eukaryota</taxon>
        <taxon>Viridiplantae</taxon>
        <taxon>Streptophyta</taxon>
        <taxon>Embryophyta</taxon>
        <taxon>Tracheophyta</taxon>
        <taxon>Spermatophyta</taxon>
        <taxon>Magnoliopsida</taxon>
        <taxon>Liliopsida</taxon>
        <taxon>Poales</taxon>
        <taxon>Poaceae</taxon>
        <taxon>BOP clade</taxon>
        <taxon>Pooideae</taxon>
        <taxon>Stipodae</taxon>
        <taxon>Brachypodieae</taxon>
        <taxon>Brachypodium</taxon>
    </lineage>
</organism>
<dbReference type="CDD" id="cd00684">
    <property type="entry name" value="Terpene_cyclase_plant_C1"/>
    <property type="match status" value="1"/>
</dbReference>
<evidence type="ECO:0000313" key="6">
    <source>
        <dbReference type="EMBL" id="KQK02091.1"/>
    </source>
</evidence>
<dbReference type="PANTHER" id="PTHR31225">
    <property type="entry name" value="OS04G0344100 PROTEIN-RELATED"/>
    <property type="match status" value="1"/>
</dbReference>
<dbReference type="InterPro" id="IPR050148">
    <property type="entry name" value="Terpene_synthase-like"/>
</dbReference>
<comment type="cofactor">
    <cofactor evidence="2">
        <name>Mg(2+)</name>
        <dbReference type="ChEBI" id="CHEBI:18420"/>
    </cofactor>
</comment>
<dbReference type="Gene3D" id="1.10.600.10">
    <property type="entry name" value="Farnesyl Diphosphate Synthase"/>
    <property type="match status" value="1"/>
</dbReference>
<dbReference type="InterPro" id="IPR005630">
    <property type="entry name" value="Terpene_synthase_metal-bd"/>
</dbReference>
<sequence length="513" mass="59576">MSMQRSEEWMRARADKLKEEVQMLFNTCSSTMDRITLLDALQHLGIDHHFVEQINTALQEIVGSEFSSSILHEVALRFRLLREHGFWVSPDVFDKFKSEDGSFSGNEPRGLLSLYNAAHLLIHGEPSMEVIISLVRHDLESMKDSLKPPLAEQVKRALHLPLPRTFKRVETLHYISEYKQEDGYNPNLLELAKLDFNLLQRVHLKELKAITEWWEYLYGHVGLKYVRDRVVECYTWSYALFHEEGFALARISVAKQMVLITIMDDTYDNHATIQECRQLNEAVQRWDDSAISLLPEYLKRYYSELLRFFEQFEGEVATADSYRIAYVKKEFQHLSTYFMEEAEWFHRKHEPSFEEQVKLSSMSITLTTLCMGSIAAMGDAVTKETLDWAATFPQVIMASSKIARFMNDIASFERGKIKGDAMSSVECYMSEHGLTREVAIARMESMMEEEWKTTNQARFDEDRVLLPAVQRVINFAVSMPVFYGGRKDAYSSCSLRLRDTILSLFVTPIPMQY</sequence>
<gene>
    <name evidence="7" type="primary">LOC100837702</name>
    <name evidence="6" type="ORF">BRADI_3g60316v3</name>
</gene>
<dbReference type="EnsemblPlants" id="KQK02091">
    <property type="protein sequence ID" value="KQK02091"/>
    <property type="gene ID" value="BRADI_3g60316v3"/>
</dbReference>
<keyword evidence="3" id="KW-0479">Metal-binding</keyword>
<comment type="cofactor">
    <cofactor evidence="1">
        <name>Mn(2+)</name>
        <dbReference type="ChEBI" id="CHEBI:29035"/>
    </cofactor>
</comment>
<accession>A0A0Q3I8H6</accession>
<reference evidence="6 7" key="1">
    <citation type="journal article" date="2010" name="Nature">
        <title>Genome sequencing and analysis of the model grass Brachypodium distachyon.</title>
        <authorList>
            <consortium name="International Brachypodium Initiative"/>
        </authorList>
    </citation>
    <scope>NUCLEOTIDE SEQUENCE [LARGE SCALE GENOMIC DNA]</scope>
    <source>
        <strain evidence="6 7">Bd21</strain>
    </source>
</reference>
<evidence type="ECO:0000256" key="1">
    <source>
        <dbReference type="ARBA" id="ARBA00001936"/>
    </source>
</evidence>
<evidence type="ECO:0000259" key="4">
    <source>
        <dbReference type="Pfam" id="PF01397"/>
    </source>
</evidence>
<dbReference type="SFLD" id="SFLDS00005">
    <property type="entry name" value="Isoprenoid_Synthase_Type_I"/>
    <property type="match status" value="1"/>
</dbReference>
<feature type="domain" description="Terpene synthase N-terminal" evidence="4">
    <location>
        <begin position="5"/>
        <end position="158"/>
    </location>
</feature>
<dbReference type="InterPro" id="IPR044814">
    <property type="entry name" value="Terpene_cyclase_plant_C1"/>
</dbReference>
<dbReference type="SUPFAM" id="SSF48239">
    <property type="entry name" value="Terpenoid cyclases/Protein prenyltransferases"/>
    <property type="match status" value="1"/>
</dbReference>
<dbReference type="Proteomes" id="UP000008810">
    <property type="component" value="Chromosome 3"/>
</dbReference>
<dbReference type="InterPro" id="IPR001906">
    <property type="entry name" value="Terpene_synth_N"/>
</dbReference>
<dbReference type="OrthoDB" id="1877784at2759"/>
<dbReference type="Gramene" id="KQK02091">
    <property type="protein sequence ID" value="KQK02091"/>
    <property type="gene ID" value="BRADI_3g60316v3"/>
</dbReference>
<dbReference type="EMBL" id="CM000882">
    <property type="protein sequence ID" value="KQK02091.1"/>
    <property type="molecule type" value="Genomic_DNA"/>
</dbReference>
<dbReference type="SUPFAM" id="SSF48576">
    <property type="entry name" value="Terpenoid synthases"/>
    <property type="match status" value="1"/>
</dbReference>
<feature type="domain" description="Terpene synthase metal-binding" evidence="5">
    <location>
        <begin position="221"/>
        <end position="453"/>
    </location>
</feature>
<reference evidence="7" key="3">
    <citation type="submission" date="2018-08" db="UniProtKB">
        <authorList>
            <consortium name="EnsemblPlants"/>
        </authorList>
    </citation>
    <scope>IDENTIFICATION</scope>
    <source>
        <strain evidence="7">cv. Bd21</strain>
    </source>
</reference>
<dbReference type="GO" id="GO:0000287">
    <property type="term" value="F:magnesium ion binding"/>
    <property type="evidence" value="ECO:0007669"/>
    <property type="project" value="InterPro"/>
</dbReference>
<dbReference type="SFLD" id="SFLDG01019">
    <property type="entry name" value="Terpene_Cyclase_Like_1_C_Termi"/>
    <property type="match status" value="1"/>
</dbReference>
<dbReference type="Gene3D" id="1.50.10.130">
    <property type="entry name" value="Terpene synthase, N-terminal domain"/>
    <property type="match status" value="1"/>
</dbReference>
<evidence type="ECO:0000256" key="2">
    <source>
        <dbReference type="ARBA" id="ARBA00001946"/>
    </source>
</evidence>
<evidence type="ECO:0000259" key="5">
    <source>
        <dbReference type="Pfam" id="PF03936"/>
    </source>
</evidence>
<dbReference type="GO" id="GO:0046246">
    <property type="term" value="P:terpene biosynthetic process"/>
    <property type="evidence" value="ECO:0000318"/>
    <property type="project" value="GO_Central"/>
</dbReference>